<dbReference type="EMBL" id="JEMC01003991">
    <property type="protein sequence ID" value="KYF76863.1"/>
    <property type="molecule type" value="Genomic_DNA"/>
</dbReference>
<evidence type="ECO:0000313" key="2">
    <source>
        <dbReference type="Proteomes" id="UP000075515"/>
    </source>
</evidence>
<reference evidence="1 2" key="1">
    <citation type="submission" date="2014-02" db="EMBL/GenBank/DDBJ databases">
        <title>The small core and large imbalanced accessory genome model reveals a collaborative survival strategy of Sorangium cellulosum strains in nature.</title>
        <authorList>
            <person name="Han K."/>
            <person name="Peng R."/>
            <person name="Blom J."/>
            <person name="Li Y.-Z."/>
        </authorList>
    </citation>
    <scope>NUCLEOTIDE SEQUENCE [LARGE SCALE GENOMIC DNA]</scope>
    <source>
        <strain evidence="1 2">So0149</strain>
    </source>
</reference>
<sequence length="146" mass="14518">MSCGYKRDAISLVMSDAAPGERVESGIGSRAAADVGVGGAGFAAFATAGASVAFPGLELAVTGPLESALAGADSAAGGLVGALAGAGVPEHRARVYESGLRQGAVLLGVHATSERDAEILAMILEVSGAENVRSESAQRRPYDSFI</sequence>
<name>A0A150R9R2_SORCE</name>
<dbReference type="AlphaFoldDB" id="A0A150R9R2"/>
<protein>
    <submittedName>
        <fullName evidence="1">Uncharacterized protein</fullName>
    </submittedName>
</protein>
<dbReference type="Proteomes" id="UP000075515">
    <property type="component" value="Unassembled WGS sequence"/>
</dbReference>
<evidence type="ECO:0000313" key="1">
    <source>
        <dbReference type="EMBL" id="KYF76863.1"/>
    </source>
</evidence>
<accession>A0A150R9R2</accession>
<organism evidence="1 2">
    <name type="scientific">Sorangium cellulosum</name>
    <name type="common">Polyangium cellulosum</name>
    <dbReference type="NCBI Taxonomy" id="56"/>
    <lineage>
        <taxon>Bacteria</taxon>
        <taxon>Pseudomonadati</taxon>
        <taxon>Myxococcota</taxon>
        <taxon>Polyangia</taxon>
        <taxon>Polyangiales</taxon>
        <taxon>Polyangiaceae</taxon>
        <taxon>Sorangium</taxon>
    </lineage>
</organism>
<gene>
    <name evidence="1" type="ORF">BE18_36280</name>
</gene>
<comment type="caution">
    <text evidence="1">The sequence shown here is derived from an EMBL/GenBank/DDBJ whole genome shotgun (WGS) entry which is preliminary data.</text>
</comment>
<proteinExistence type="predicted"/>